<evidence type="ECO:0000256" key="4">
    <source>
        <dbReference type="ARBA" id="ARBA00022833"/>
    </source>
</evidence>
<keyword evidence="4" id="KW-0862">Zinc</keyword>
<dbReference type="Pfam" id="PF03110">
    <property type="entry name" value="SBP"/>
    <property type="match status" value="1"/>
</dbReference>
<accession>A0A540KC45</accession>
<evidence type="ECO:0000256" key="7">
    <source>
        <dbReference type="ARBA" id="ARBA00023163"/>
    </source>
</evidence>
<evidence type="ECO:0000313" key="12">
    <source>
        <dbReference type="EMBL" id="TQD71801.1"/>
    </source>
</evidence>
<organism evidence="12 13">
    <name type="scientific">Malus baccata</name>
    <name type="common">Siberian crab apple</name>
    <name type="synonym">Pyrus baccata</name>
    <dbReference type="NCBI Taxonomy" id="106549"/>
    <lineage>
        <taxon>Eukaryota</taxon>
        <taxon>Viridiplantae</taxon>
        <taxon>Streptophyta</taxon>
        <taxon>Embryophyta</taxon>
        <taxon>Tracheophyta</taxon>
        <taxon>Spermatophyta</taxon>
        <taxon>Magnoliopsida</taxon>
        <taxon>eudicotyledons</taxon>
        <taxon>Gunneridae</taxon>
        <taxon>Pentapetalae</taxon>
        <taxon>rosids</taxon>
        <taxon>fabids</taxon>
        <taxon>Rosales</taxon>
        <taxon>Rosaceae</taxon>
        <taxon>Amygdaloideae</taxon>
        <taxon>Maleae</taxon>
        <taxon>Malus</taxon>
    </lineage>
</organism>
<dbReference type="Proteomes" id="UP000315295">
    <property type="component" value="Unassembled WGS sequence"/>
</dbReference>
<evidence type="ECO:0000256" key="9">
    <source>
        <dbReference type="PROSITE-ProRule" id="PRU00470"/>
    </source>
</evidence>
<evidence type="ECO:0000256" key="1">
    <source>
        <dbReference type="ARBA" id="ARBA00004123"/>
    </source>
</evidence>
<feature type="region of interest" description="Disordered" evidence="10">
    <location>
        <begin position="65"/>
        <end position="85"/>
    </location>
</feature>
<keyword evidence="2" id="KW-0479">Metal-binding</keyword>
<name>A0A540KC45_MALBA</name>
<evidence type="ECO:0000256" key="10">
    <source>
        <dbReference type="SAM" id="MobiDB-lite"/>
    </source>
</evidence>
<dbReference type="STRING" id="106549.A0A540KC45"/>
<keyword evidence="13" id="KW-1185">Reference proteome</keyword>
<dbReference type="GO" id="GO:0008270">
    <property type="term" value="F:zinc ion binding"/>
    <property type="evidence" value="ECO:0007669"/>
    <property type="project" value="UniProtKB-KW"/>
</dbReference>
<dbReference type="InterPro" id="IPR036893">
    <property type="entry name" value="SBP_sf"/>
</dbReference>
<dbReference type="AlphaFoldDB" id="A0A540KC45"/>
<keyword evidence="5" id="KW-0805">Transcription regulation</keyword>
<keyword evidence="7" id="KW-0804">Transcription</keyword>
<dbReference type="GO" id="GO:0003677">
    <property type="term" value="F:DNA binding"/>
    <property type="evidence" value="ECO:0007669"/>
    <property type="project" value="UniProtKB-KW"/>
</dbReference>
<dbReference type="SUPFAM" id="SSF103612">
    <property type="entry name" value="SBT domain"/>
    <property type="match status" value="1"/>
</dbReference>
<protein>
    <recommendedName>
        <fullName evidence="11">SBP-type domain-containing protein</fullName>
    </recommendedName>
</protein>
<comment type="caution">
    <text evidence="12">The sequence shown here is derived from an EMBL/GenBank/DDBJ whole genome shotgun (WGS) entry which is preliminary data.</text>
</comment>
<dbReference type="GO" id="GO:0005634">
    <property type="term" value="C:nucleus"/>
    <property type="evidence" value="ECO:0007669"/>
    <property type="project" value="UniProtKB-SubCell"/>
</dbReference>
<reference evidence="12 13" key="1">
    <citation type="journal article" date="2019" name="G3 (Bethesda)">
        <title>Sequencing of a Wild Apple (Malus baccata) Genome Unravels the Differences Between Cultivated and Wild Apple Species Regarding Disease Resistance and Cold Tolerance.</title>
        <authorList>
            <person name="Chen X."/>
        </authorList>
    </citation>
    <scope>NUCLEOTIDE SEQUENCE [LARGE SCALE GENOMIC DNA]</scope>
    <source>
        <strain evidence="13">cv. Shandingzi</strain>
        <tissue evidence="12">Leaves</tissue>
    </source>
</reference>
<dbReference type="EMBL" id="VIEB01001488">
    <property type="protein sequence ID" value="TQD71801.1"/>
    <property type="molecule type" value="Genomic_DNA"/>
</dbReference>
<evidence type="ECO:0000313" key="13">
    <source>
        <dbReference type="Proteomes" id="UP000315295"/>
    </source>
</evidence>
<keyword evidence="3 9" id="KW-0863">Zinc-finger</keyword>
<evidence type="ECO:0000256" key="5">
    <source>
        <dbReference type="ARBA" id="ARBA00023015"/>
    </source>
</evidence>
<feature type="compositionally biased region" description="Low complexity" evidence="10">
    <location>
        <begin position="66"/>
        <end position="85"/>
    </location>
</feature>
<keyword evidence="8" id="KW-0539">Nucleus</keyword>
<comment type="subcellular location">
    <subcellularLocation>
        <location evidence="1">Nucleus</location>
    </subcellularLocation>
</comment>
<dbReference type="PANTHER" id="PTHR31251:SF74">
    <property type="entry name" value="SQUAMOSA PROMOTER-BINDING-LIKE PROTEIN 2"/>
    <property type="match status" value="1"/>
</dbReference>
<dbReference type="PROSITE" id="PS51141">
    <property type="entry name" value="ZF_SBP"/>
    <property type="match status" value="1"/>
</dbReference>
<dbReference type="InterPro" id="IPR044817">
    <property type="entry name" value="SBP-like"/>
</dbReference>
<dbReference type="Gene3D" id="4.10.1100.10">
    <property type="entry name" value="Transcription factor, SBP-box domain"/>
    <property type="match status" value="1"/>
</dbReference>
<feature type="compositionally biased region" description="Polar residues" evidence="10">
    <location>
        <begin position="402"/>
        <end position="415"/>
    </location>
</feature>
<evidence type="ECO:0000256" key="3">
    <source>
        <dbReference type="ARBA" id="ARBA00022771"/>
    </source>
</evidence>
<sequence length="475" mass="52087">MNSVLMMEWNEKPPSLWDLENLFMYGAKVTENPKKLQPADWGIEGERGMNSESFYSIGGDGGSGFSGSDLGDGSSKSSKSASVNSSVEEGKKSNFNFEAFEGFPKDFFDKKDSAEAEALGSSPTHEVSAGSGEPLLSLKLGKRMYFEDVCAGNNHETSSLSVISTSMATKTKRFKSAAQSAFASHCQVEGCNLDLSSAKDYHRKHRICANHSKSPKVVVDGVELRFCQQCSRFHGLSDFDENKRSCRKRLSDHNARRRKPQTEVVRHPARLSSSLFSTDGMSLSLDQGPYGYTKHASNLTWDSSCNLKFAQTKEYFPNPAKAGGTARELNFPNSGSPGSINVLYQDSSRLSPSKATAAEVLNRGAEESMISFNLDAPQDIHRALSLLSTSPWVSGEGKSVPLDTNQSYHNNSPQQGMHAMTQGVPASSEYWQTQHPPLDTQAHVSHSHSNVGNQFQDLHQFKAPYAFGYNPNQFS</sequence>
<feature type="domain" description="SBP-type" evidence="11">
    <location>
        <begin position="183"/>
        <end position="260"/>
    </location>
</feature>
<dbReference type="PANTHER" id="PTHR31251">
    <property type="entry name" value="SQUAMOSA PROMOTER-BINDING-LIKE PROTEIN 4"/>
    <property type="match status" value="1"/>
</dbReference>
<keyword evidence="6" id="KW-0238">DNA-binding</keyword>
<gene>
    <name evidence="12" type="ORF">C1H46_042669</name>
</gene>
<proteinExistence type="predicted"/>
<evidence type="ECO:0000256" key="2">
    <source>
        <dbReference type="ARBA" id="ARBA00022723"/>
    </source>
</evidence>
<evidence type="ECO:0000259" key="11">
    <source>
        <dbReference type="PROSITE" id="PS51141"/>
    </source>
</evidence>
<evidence type="ECO:0000256" key="6">
    <source>
        <dbReference type="ARBA" id="ARBA00023125"/>
    </source>
</evidence>
<evidence type="ECO:0000256" key="8">
    <source>
        <dbReference type="ARBA" id="ARBA00023242"/>
    </source>
</evidence>
<feature type="region of interest" description="Disordered" evidence="10">
    <location>
        <begin position="397"/>
        <end position="421"/>
    </location>
</feature>
<dbReference type="FunFam" id="4.10.1100.10:FF:000001">
    <property type="entry name" value="Squamosa promoter-binding-like protein 14"/>
    <property type="match status" value="1"/>
</dbReference>
<dbReference type="InterPro" id="IPR004333">
    <property type="entry name" value="SBP_dom"/>
</dbReference>